<proteinExistence type="predicted"/>
<dbReference type="Pfam" id="PF13387">
    <property type="entry name" value="Lnb_N"/>
    <property type="match status" value="1"/>
</dbReference>
<feature type="transmembrane region" description="Helical" evidence="1">
    <location>
        <begin position="367"/>
        <end position="385"/>
    </location>
</feature>
<keyword evidence="1" id="KW-0472">Membrane</keyword>
<evidence type="ECO:0000313" key="6">
    <source>
        <dbReference type="Proteomes" id="UP000321595"/>
    </source>
</evidence>
<feature type="transmembrane region" description="Helical" evidence="1">
    <location>
        <begin position="299"/>
        <end position="322"/>
    </location>
</feature>
<reference evidence="5 6" key="1">
    <citation type="submission" date="2019-08" db="EMBL/GenBank/DDBJ databases">
        <authorList>
            <person name="Liang Q."/>
        </authorList>
    </citation>
    <scope>NUCLEOTIDE SEQUENCE [LARGE SCALE GENOMIC DNA]</scope>
    <source>
        <strain evidence="5 6">V1718</strain>
    </source>
</reference>
<dbReference type="KEGG" id="bbae:FRD01_07830"/>
<keyword evidence="1" id="KW-1133">Transmembrane helix</keyword>
<keyword evidence="1" id="KW-0812">Transmembrane</keyword>
<feature type="transmembrane region" description="Helical" evidence="1">
    <location>
        <begin position="269"/>
        <end position="287"/>
    </location>
</feature>
<organism evidence="5 6">
    <name type="scientific">Microvenator marinus</name>
    <dbReference type="NCBI Taxonomy" id="2600177"/>
    <lineage>
        <taxon>Bacteria</taxon>
        <taxon>Deltaproteobacteria</taxon>
        <taxon>Bradymonadales</taxon>
        <taxon>Microvenatoraceae</taxon>
        <taxon>Microvenator</taxon>
    </lineage>
</organism>
<dbReference type="EMBL" id="CP042467">
    <property type="protein sequence ID" value="QED27153.1"/>
    <property type="molecule type" value="Genomic_DNA"/>
</dbReference>
<dbReference type="Proteomes" id="UP000321595">
    <property type="component" value="Chromosome"/>
</dbReference>
<dbReference type="InterPro" id="IPR057436">
    <property type="entry name" value="5TMH_Lnb"/>
</dbReference>
<protein>
    <submittedName>
        <fullName evidence="5">DUF4105 domain-containing protein</fullName>
    </submittedName>
</protein>
<evidence type="ECO:0000256" key="1">
    <source>
        <dbReference type="SAM" id="Phobius"/>
    </source>
</evidence>
<feature type="domain" description="Lnb-like transmembrane" evidence="4">
    <location>
        <begin position="303"/>
        <end position="396"/>
    </location>
</feature>
<feature type="transmembrane region" description="Helical" evidence="1">
    <location>
        <begin position="334"/>
        <end position="355"/>
    </location>
</feature>
<keyword evidence="6" id="KW-1185">Reference proteome</keyword>
<dbReference type="OrthoDB" id="5490204at2"/>
<dbReference type="InterPro" id="IPR025178">
    <property type="entry name" value="Lnb_N"/>
</dbReference>
<feature type="signal peptide" evidence="2">
    <location>
        <begin position="1"/>
        <end position="23"/>
    </location>
</feature>
<evidence type="ECO:0000259" key="3">
    <source>
        <dbReference type="Pfam" id="PF13387"/>
    </source>
</evidence>
<dbReference type="AlphaFoldDB" id="A0A5B8XSX3"/>
<feature type="domain" description="Lnb N-terminal periplasmic" evidence="3">
    <location>
        <begin position="27"/>
        <end position="174"/>
    </location>
</feature>
<evidence type="ECO:0000313" key="5">
    <source>
        <dbReference type="EMBL" id="QED27153.1"/>
    </source>
</evidence>
<name>A0A5B8XSX3_9DELT</name>
<feature type="chain" id="PRO_5023139707" evidence="2">
    <location>
        <begin position="24"/>
        <end position="415"/>
    </location>
</feature>
<dbReference type="Pfam" id="PF25221">
    <property type="entry name" value="5TMH_Lnb"/>
    <property type="match status" value="1"/>
</dbReference>
<accession>A0A5B8XSX3</accession>
<evidence type="ECO:0000259" key="4">
    <source>
        <dbReference type="Pfam" id="PF25221"/>
    </source>
</evidence>
<evidence type="ECO:0000256" key="2">
    <source>
        <dbReference type="SAM" id="SignalP"/>
    </source>
</evidence>
<dbReference type="RefSeq" id="WP_146958838.1">
    <property type="nucleotide sequence ID" value="NZ_CP042467.1"/>
</dbReference>
<sequence>MIRQFFLSVLLFSVLMAPSLGHAVSPPWATGQSRGQDLEVVLMTFDHGDQIPTWFGHTALMVRDKRFGAERVYNYGMFSFAPDMLVKFLMGRLEFWVAQTSYRGTIAVYKRESRGIREQVLNLSPEKRLEIAKFLDWNVQPENRYYMYDHYFDNCATRIRDVIDQAVGGQLKVAADKPARYSLRGHTRRHTQRNPYVDFILTFWMNHEIDVPIKIWDEMFLPTELERVLDQNSYVNEKGETVPLVLEKRVLAEGKRAEVPEAPNFAHPWFAILGGVLGGAGLGLRRLRAKQPDKRGVRIGLGAYFVFLGLLVGIPGLILGLFPFTEHTITHWNVNLLLASPLSALFMPFGAAIVFGSKRAERWNERLLDVIAVLTILAVLAAPFVSQVYWLPLAFFVPFNLCLRGLGPLSFSRKS</sequence>
<keyword evidence="2" id="KW-0732">Signal</keyword>
<gene>
    <name evidence="5" type="ORF">FRD01_07830</name>
</gene>